<dbReference type="InParanoid" id="A0A1X7TIW4"/>
<proteinExistence type="predicted"/>
<accession>A0A1X7TIW4</accession>
<dbReference type="EnsemblMetazoa" id="Aqu2.1.14732_001">
    <property type="protein sequence ID" value="Aqu2.1.14732_001"/>
    <property type="gene ID" value="Aqu2.1.14732"/>
</dbReference>
<protein>
    <submittedName>
        <fullName evidence="1">Uncharacterized protein</fullName>
    </submittedName>
</protein>
<reference evidence="1" key="1">
    <citation type="submission" date="2017-05" db="UniProtKB">
        <authorList>
            <consortium name="EnsemblMetazoa"/>
        </authorList>
    </citation>
    <scope>IDENTIFICATION</scope>
</reference>
<sequence length="30" mass="3444">MNMMNCLPVTSLLSEIGKRQYMASMRTCMC</sequence>
<evidence type="ECO:0000313" key="1">
    <source>
        <dbReference type="EnsemblMetazoa" id="Aqu2.1.14732_001"/>
    </source>
</evidence>
<dbReference type="AlphaFoldDB" id="A0A1X7TIW4"/>
<organism evidence="1">
    <name type="scientific">Amphimedon queenslandica</name>
    <name type="common">Sponge</name>
    <dbReference type="NCBI Taxonomy" id="400682"/>
    <lineage>
        <taxon>Eukaryota</taxon>
        <taxon>Metazoa</taxon>
        <taxon>Porifera</taxon>
        <taxon>Demospongiae</taxon>
        <taxon>Heteroscleromorpha</taxon>
        <taxon>Haplosclerida</taxon>
        <taxon>Niphatidae</taxon>
        <taxon>Amphimedon</taxon>
    </lineage>
</organism>
<name>A0A1X7TIW4_AMPQE</name>